<dbReference type="AlphaFoldDB" id="A0AAV4GE51"/>
<dbReference type="EMBL" id="BMAT01008373">
    <property type="protein sequence ID" value="GFR83305.1"/>
    <property type="molecule type" value="Genomic_DNA"/>
</dbReference>
<name>A0AAV4GE51_9GAST</name>
<organism evidence="1 2">
    <name type="scientific">Elysia marginata</name>
    <dbReference type="NCBI Taxonomy" id="1093978"/>
    <lineage>
        <taxon>Eukaryota</taxon>
        <taxon>Metazoa</taxon>
        <taxon>Spiralia</taxon>
        <taxon>Lophotrochozoa</taxon>
        <taxon>Mollusca</taxon>
        <taxon>Gastropoda</taxon>
        <taxon>Heterobranchia</taxon>
        <taxon>Euthyneura</taxon>
        <taxon>Panpulmonata</taxon>
        <taxon>Sacoglossa</taxon>
        <taxon>Placobranchoidea</taxon>
        <taxon>Plakobranchidae</taxon>
        <taxon>Elysia</taxon>
    </lineage>
</organism>
<gene>
    <name evidence="1" type="ORF">ElyMa_004120500</name>
</gene>
<evidence type="ECO:0000313" key="2">
    <source>
        <dbReference type="Proteomes" id="UP000762676"/>
    </source>
</evidence>
<dbReference type="Proteomes" id="UP000762676">
    <property type="component" value="Unassembled WGS sequence"/>
</dbReference>
<sequence>MEAMKEMLGTACEFQRNFQDMKREMSELKWETSELKNEQSVQRLDIDEIDRGVSKVHDGVRSCKDKIEKVERYSRRENLIFYGIPEAQDKDPCTCKDTIVIFLNDHVPKRRWCDRDMVRAHRIGEKRSATIRPQIVRLMHHDDKFRVLEIKETLKKSTSM</sequence>
<keyword evidence="2" id="KW-1185">Reference proteome</keyword>
<reference evidence="1 2" key="1">
    <citation type="journal article" date="2021" name="Elife">
        <title>Chloroplast acquisition without the gene transfer in kleptoplastic sea slugs, Plakobranchus ocellatus.</title>
        <authorList>
            <person name="Maeda T."/>
            <person name="Takahashi S."/>
            <person name="Yoshida T."/>
            <person name="Shimamura S."/>
            <person name="Takaki Y."/>
            <person name="Nagai Y."/>
            <person name="Toyoda A."/>
            <person name="Suzuki Y."/>
            <person name="Arimoto A."/>
            <person name="Ishii H."/>
            <person name="Satoh N."/>
            <person name="Nishiyama T."/>
            <person name="Hasebe M."/>
            <person name="Maruyama T."/>
            <person name="Minagawa J."/>
            <person name="Obokata J."/>
            <person name="Shigenobu S."/>
        </authorList>
    </citation>
    <scope>NUCLEOTIDE SEQUENCE [LARGE SCALE GENOMIC DNA]</scope>
</reference>
<accession>A0AAV4GE51</accession>
<protein>
    <submittedName>
        <fullName evidence="1">RING finger protein 40</fullName>
    </submittedName>
</protein>
<dbReference type="Gene3D" id="3.30.70.1820">
    <property type="entry name" value="L1 transposable element, RRM domain"/>
    <property type="match status" value="1"/>
</dbReference>
<evidence type="ECO:0000313" key="1">
    <source>
        <dbReference type="EMBL" id="GFR83305.1"/>
    </source>
</evidence>
<comment type="caution">
    <text evidence="1">The sequence shown here is derived from an EMBL/GenBank/DDBJ whole genome shotgun (WGS) entry which is preliminary data.</text>
</comment>
<proteinExistence type="predicted"/>